<feature type="compositionally biased region" description="Basic and acidic residues" evidence="1">
    <location>
        <begin position="242"/>
        <end position="271"/>
    </location>
</feature>
<dbReference type="EMBL" id="ML996081">
    <property type="protein sequence ID" value="KAF2156921.1"/>
    <property type="molecule type" value="Genomic_DNA"/>
</dbReference>
<feature type="compositionally biased region" description="Basic and acidic residues" evidence="1">
    <location>
        <begin position="102"/>
        <end position="118"/>
    </location>
</feature>
<organism evidence="2 3">
    <name type="scientific">Myriangium duriaei CBS 260.36</name>
    <dbReference type="NCBI Taxonomy" id="1168546"/>
    <lineage>
        <taxon>Eukaryota</taxon>
        <taxon>Fungi</taxon>
        <taxon>Dikarya</taxon>
        <taxon>Ascomycota</taxon>
        <taxon>Pezizomycotina</taxon>
        <taxon>Dothideomycetes</taxon>
        <taxon>Dothideomycetidae</taxon>
        <taxon>Myriangiales</taxon>
        <taxon>Myriangiaceae</taxon>
        <taxon>Myriangium</taxon>
    </lineage>
</organism>
<feature type="compositionally biased region" description="Polar residues" evidence="1">
    <location>
        <begin position="272"/>
        <end position="291"/>
    </location>
</feature>
<protein>
    <submittedName>
        <fullName evidence="2">Uncharacterized protein</fullName>
    </submittedName>
</protein>
<proteinExistence type="predicted"/>
<gene>
    <name evidence="2" type="ORF">K461DRAFT_7170</name>
</gene>
<comment type="caution">
    <text evidence="2">The sequence shown here is derived from an EMBL/GenBank/DDBJ whole genome shotgun (WGS) entry which is preliminary data.</text>
</comment>
<name>A0A9P4J8S7_9PEZI</name>
<keyword evidence="3" id="KW-1185">Reference proteome</keyword>
<evidence type="ECO:0000313" key="3">
    <source>
        <dbReference type="Proteomes" id="UP000799439"/>
    </source>
</evidence>
<dbReference type="AlphaFoldDB" id="A0A9P4J8S7"/>
<evidence type="ECO:0000313" key="2">
    <source>
        <dbReference type="EMBL" id="KAF2156921.1"/>
    </source>
</evidence>
<sequence length="339" mass="36988">MPELLTYIDTAINCVNHLLAAGLAFCFCYLRYKHGGWKLEEAVDNEHTETTALIFLYPSSEHVTDYDDEQSPSGPQFKTTRPDNDGVDDSRIFYHSGSPDYQPKDEVPDSEGDSHGDNLDDQPTNAAGERSGDSEGYMADESEDDSHSDGPDEQPAHSVGEEFGAVEGDIVDECVDDSRRDDSSVPPKDSEGDGPGDSAGYMAEESEDDSHSDGPEEQPMNPVGDSSGTTEGGAVDDLVDDSCSHDPGDAPSDPSDHAEDDSHSDSLDDTRSQTSLNSGRSSSHQHSTRPPCSTCAILHHRISALTRQLKESHRRRLVLQRALDAQARFRRSRRMLDTT</sequence>
<accession>A0A9P4J8S7</accession>
<reference evidence="2" key="1">
    <citation type="journal article" date="2020" name="Stud. Mycol.">
        <title>101 Dothideomycetes genomes: a test case for predicting lifestyles and emergence of pathogens.</title>
        <authorList>
            <person name="Haridas S."/>
            <person name="Albert R."/>
            <person name="Binder M."/>
            <person name="Bloem J."/>
            <person name="Labutti K."/>
            <person name="Salamov A."/>
            <person name="Andreopoulos B."/>
            <person name="Baker S."/>
            <person name="Barry K."/>
            <person name="Bills G."/>
            <person name="Bluhm B."/>
            <person name="Cannon C."/>
            <person name="Castanera R."/>
            <person name="Culley D."/>
            <person name="Daum C."/>
            <person name="Ezra D."/>
            <person name="Gonzalez J."/>
            <person name="Henrissat B."/>
            <person name="Kuo A."/>
            <person name="Liang C."/>
            <person name="Lipzen A."/>
            <person name="Lutzoni F."/>
            <person name="Magnuson J."/>
            <person name="Mondo S."/>
            <person name="Nolan M."/>
            <person name="Ohm R."/>
            <person name="Pangilinan J."/>
            <person name="Park H.-J."/>
            <person name="Ramirez L."/>
            <person name="Alfaro M."/>
            <person name="Sun H."/>
            <person name="Tritt A."/>
            <person name="Yoshinaga Y."/>
            <person name="Zwiers L.-H."/>
            <person name="Turgeon B."/>
            <person name="Goodwin S."/>
            <person name="Spatafora J."/>
            <person name="Crous P."/>
            <person name="Grigoriev I."/>
        </authorList>
    </citation>
    <scope>NUCLEOTIDE SEQUENCE</scope>
    <source>
        <strain evidence="2">CBS 260.36</strain>
    </source>
</reference>
<evidence type="ECO:0000256" key="1">
    <source>
        <dbReference type="SAM" id="MobiDB-lite"/>
    </source>
</evidence>
<feature type="region of interest" description="Disordered" evidence="1">
    <location>
        <begin position="63"/>
        <end position="291"/>
    </location>
</feature>
<feature type="compositionally biased region" description="Basic and acidic residues" evidence="1">
    <location>
        <begin position="176"/>
        <end position="191"/>
    </location>
</feature>
<feature type="compositionally biased region" description="Basic and acidic residues" evidence="1">
    <location>
        <begin position="80"/>
        <end position="92"/>
    </location>
</feature>
<dbReference type="Proteomes" id="UP000799439">
    <property type="component" value="Unassembled WGS sequence"/>
</dbReference>